<evidence type="ECO:0000256" key="2">
    <source>
        <dbReference type="SAM" id="SignalP"/>
    </source>
</evidence>
<evidence type="ECO:0000313" key="3">
    <source>
        <dbReference type="EMBL" id="UVI39793.1"/>
    </source>
</evidence>
<reference evidence="3" key="1">
    <citation type="submission" date="2022-02" db="EMBL/GenBank/DDBJ databases">
        <title>Qipengyuania spongiae sp. nov., isolated from marine sponge.</title>
        <authorList>
            <person name="Li Z."/>
            <person name="Zhang M."/>
        </authorList>
    </citation>
    <scope>NUCLEOTIDE SEQUENCE</scope>
    <source>
        <strain evidence="3">PHS-Z21</strain>
    </source>
</reference>
<organism evidence="3 4">
    <name type="scientific">Qipengyuania spongiae</name>
    <dbReference type="NCBI Taxonomy" id="2909673"/>
    <lineage>
        <taxon>Bacteria</taxon>
        <taxon>Pseudomonadati</taxon>
        <taxon>Pseudomonadota</taxon>
        <taxon>Alphaproteobacteria</taxon>
        <taxon>Sphingomonadales</taxon>
        <taxon>Erythrobacteraceae</taxon>
        <taxon>Qipengyuania</taxon>
    </lineage>
</organism>
<evidence type="ECO:0000313" key="4">
    <source>
        <dbReference type="Proteomes" id="UP001065265"/>
    </source>
</evidence>
<sequence>MKFTKTALVASAAALSLGLAACDGPNENAMEDAGEQNAEVVDEQADAMEDQGMISDQQEDAMVDQAEDQADAMEEQGEAMDDAETTEGM</sequence>
<protein>
    <submittedName>
        <fullName evidence="3">Uncharacterized protein</fullName>
    </submittedName>
</protein>
<dbReference type="EMBL" id="CP092471">
    <property type="protein sequence ID" value="UVI39793.1"/>
    <property type="molecule type" value="Genomic_DNA"/>
</dbReference>
<keyword evidence="2" id="KW-0732">Signal</keyword>
<keyword evidence="4" id="KW-1185">Reference proteome</keyword>
<name>A0ABY5SZ37_9SPHN</name>
<dbReference type="PROSITE" id="PS51257">
    <property type="entry name" value="PROKAR_LIPOPROTEIN"/>
    <property type="match status" value="1"/>
</dbReference>
<feature type="chain" id="PRO_5045425743" evidence="2">
    <location>
        <begin position="22"/>
        <end position="89"/>
    </location>
</feature>
<proteinExistence type="predicted"/>
<accession>A0ABY5SZ37</accession>
<gene>
    <name evidence="3" type="ORF">L1F33_02180</name>
</gene>
<feature type="signal peptide" evidence="2">
    <location>
        <begin position="1"/>
        <end position="21"/>
    </location>
</feature>
<evidence type="ECO:0000256" key="1">
    <source>
        <dbReference type="SAM" id="MobiDB-lite"/>
    </source>
</evidence>
<dbReference type="RefSeq" id="WP_265559477.1">
    <property type="nucleotide sequence ID" value="NZ_CP092471.1"/>
</dbReference>
<feature type="region of interest" description="Disordered" evidence="1">
    <location>
        <begin position="60"/>
        <end position="89"/>
    </location>
</feature>
<dbReference type="Proteomes" id="UP001065265">
    <property type="component" value="Chromosome"/>
</dbReference>